<evidence type="ECO:0000313" key="1">
    <source>
        <dbReference type="EMBL" id="KAI4867073.1"/>
    </source>
</evidence>
<dbReference type="Proteomes" id="UP001497700">
    <property type="component" value="Unassembled WGS sequence"/>
</dbReference>
<keyword evidence="2" id="KW-1185">Reference proteome</keyword>
<gene>
    <name evidence="1" type="ORF">F4820DRAFT_457187</name>
</gene>
<comment type="caution">
    <text evidence="1">The sequence shown here is derived from an EMBL/GenBank/DDBJ whole genome shotgun (WGS) entry which is preliminary data.</text>
</comment>
<proteinExistence type="predicted"/>
<reference evidence="1 2" key="1">
    <citation type="journal article" date="2022" name="New Phytol.">
        <title>Ecological generalism drives hyperdiversity of secondary metabolite gene clusters in xylarialean endophytes.</title>
        <authorList>
            <person name="Franco M.E.E."/>
            <person name="Wisecaver J.H."/>
            <person name="Arnold A.E."/>
            <person name="Ju Y.M."/>
            <person name="Slot J.C."/>
            <person name="Ahrendt S."/>
            <person name="Moore L.P."/>
            <person name="Eastman K.E."/>
            <person name="Scott K."/>
            <person name="Konkel Z."/>
            <person name="Mondo S.J."/>
            <person name="Kuo A."/>
            <person name="Hayes R.D."/>
            <person name="Haridas S."/>
            <person name="Andreopoulos B."/>
            <person name="Riley R."/>
            <person name="LaButti K."/>
            <person name="Pangilinan J."/>
            <person name="Lipzen A."/>
            <person name="Amirebrahimi M."/>
            <person name="Yan J."/>
            <person name="Adam C."/>
            <person name="Keymanesh K."/>
            <person name="Ng V."/>
            <person name="Louie K."/>
            <person name="Northen T."/>
            <person name="Drula E."/>
            <person name="Henrissat B."/>
            <person name="Hsieh H.M."/>
            <person name="Youens-Clark K."/>
            <person name="Lutzoni F."/>
            <person name="Miadlikowska J."/>
            <person name="Eastwood D.C."/>
            <person name="Hamelin R.C."/>
            <person name="Grigoriev I.V."/>
            <person name="U'Ren J.M."/>
        </authorList>
    </citation>
    <scope>NUCLEOTIDE SEQUENCE [LARGE SCALE GENOMIC DNA]</scope>
    <source>
        <strain evidence="1 2">CBS 119005</strain>
    </source>
</reference>
<dbReference type="EMBL" id="MU393451">
    <property type="protein sequence ID" value="KAI4867073.1"/>
    <property type="molecule type" value="Genomic_DNA"/>
</dbReference>
<name>A0ACB9Z763_9PEZI</name>
<evidence type="ECO:0000313" key="2">
    <source>
        <dbReference type="Proteomes" id="UP001497700"/>
    </source>
</evidence>
<sequence length="888" mass="95542">MADTSGTSNPAAPRSTTALVPAGVDDTSAVRSRSRRAPAYHDSIKSPSLTPGQSPTPSRGVSPMPSARLGNSKLLSSGRSSPSSATFSRGLLEGSWTPSWASVQDFASSLLEGGYSSDPSRPNSSGGTKPRPKSIWKGFGAGNTKGGKSSSNWGPAPPAESRPAAKDIAAGSLAEREAQLKARKTASVLESYEGVNGGLDVSGKYKRRNSDETPRGTSEPVVEEQLVYLHHVQPTDTYAGIILRYRCQEHAFRKTNGLWSRDNIQIRKYLMIPVDACEVKGRPCDPPSQYSQQVDLLAATPQPTDFASPFRNASQSQHTLHDSYFESVSSKSAGKAPQDDEEQPWTHVRWVKLDSSQEPIEMVRVLRKSMGYFPPRRKKSIHTVSAFSTPRQSLELSKTITNTSEAIDSPGRLSSRRPSSLSARPTPASLGTSSSARSRVTSLGEGDGVPVWMRRPGGVGSMGRSVKAPGPAKDYFNTWVNKRLPGFNIDSMPSMSVMGSETAHFGFHNGAEEAAGIVESPFEEGRDAASPSRNGMGLEHAAASIETWLRGAWARRPSTPRLASHRKPPEDLDLIELADTNSDDGRMGALGRVPEAGLLNQNLHGSTGRSEGEGSVRGRSAPAYKHSMPICIECRHPVKTLWTQYSGAGDPSSGHNIRLTVYRHLLHNTLMRDHDQFDPSIIRLGTLLLLFDVYLTWARIEKQAAPDPGSPSSNGGSNLGSLSRQPIVFQYLFFLILCTFSTFAFHVSIRFLTSSPLSPLAFLGLLPTYARPNSVSTALLVSSSTKLFPILMVIWDYDVPAAARSLGWAVVANNVEALKILLDCGYGAAVVLAAAGAVARWLVGRAVLWLVGLEGVDSAGESGVAADGRALWALLMYAREWAGRLAVG</sequence>
<accession>A0ACB9Z763</accession>
<organism evidence="1 2">
    <name type="scientific">Hypoxylon rubiginosum</name>
    <dbReference type="NCBI Taxonomy" id="110542"/>
    <lineage>
        <taxon>Eukaryota</taxon>
        <taxon>Fungi</taxon>
        <taxon>Dikarya</taxon>
        <taxon>Ascomycota</taxon>
        <taxon>Pezizomycotina</taxon>
        <taxon>Sordariomycetes</taxon>
        <taxon>Xylariomycetidae</taxon>
        <taxon>Xylariales</taxon>
        <taxon>Hypoxylaceae</taxon>
        <taxon>Hypoxylon</taxon>
    </lineage>
</organism>
<protein>
    <submittedName>
        <fullName evidence="1">Carbohydrate-binding module family 50 protein</fullName>
    </submittedName>
</protein>